<sequence>MTKNKTLKWTGIGLLSGIAIGMVSGAVAHRYYQEKKHIDPELILQQVKEAFLEQGEIEGSWIEFNTYPLEKVAVTYDTYTGGITRCEEGELVQYEFIADANTGVVLDLYRI</sequence>
<evidence type="ECO:0000259" key="1">
    <source>
        <dbReference type="Pfam" id="PF03413"/>
    </source>
</evidence>
<dbReference type="Proteomes" id="UP001179600">
    <property type="component" value="Chromosome"/>
</dbReference>
<dbReference type="EMBL" id="CP116507">
    <property type="protein sequence ID" value="WCG22538.1"/>
    <property type="molecule type" value="Genomic_DNA"/>
</dbReference>
<dbReference type="Pfam" id="PF03413">
    <property type="entry name" value="PepSY"/>
    <property type="match status" value="1"/>
</dbReference>
<organism evidence="2 3">
    <name type="scientific">Vagococcus lutrae</name>
    <dbReference type="NCBI Taxonomy" id="81947"/>
    <lineage>
        <taxon>Bacteria</taxon>
        <taxon>Bacillati</taxon>
        <taxon>Bacillota</taxon>
        <taxon>Bacilli</taxon>
        <taxon>Lactobacillales</taxon>
        <taxon>Enterococcaceae</taxon>
        <taxon>Vagococcus</taxon>
    </lineage>
</organism>
<feature type="domain" description="PepSY" evidence="1">
    <location>
        <begin position="45"/>
        <end position="107"/>
    </location>
</feature>
<accession>A0AAE9XM48</accession>
<protein>
    <submittedName>
        <fullName evidence="2">PepSY domain-containing protein</fullName>
    </submittedName>
</protein>
<reference evidence="2" key="1">
    <citation type="submission" date="2023-01" db="EMBL/GenBank/DDBJ databases">
        <title>Oxazolidinone resistance genes in florfenicol resistant enterococci from beef cattle and veal calves at slaughter.</title>
        <authorList>
            <person name="Biggel M."/>
        </authorList>
    </citation>
    <scope>NUCLEOTIDE SEQUENCE</scope>
    <source>
        <strain evidence="2">K204-1</strain>
    </source>
</reference>
<dbReference type="GeneID" id="72386041"/>
<proteinExistence type="predicted"/>
<gene>
    <name evidence="2" type="ORF">PML95_09140</name>
</gene>
<evidence type="ECO:0000313" key="2">
    <source>
        <dbReference type="EMBL" id="WCG22538.1"/>
    </source>
</evidence>
<dbReference type="RefSeq" id="WP_023606497.1">
    <property type="nucleotide sequence ID" value="NZ_BKBT01000004.1"/>
</dbReference>
<dbReference type="InterPro" id="IPR025711">
    <property type="entry name" value="PepSY"/>
</dbReference>
<dbReference type="AlphaFoldDB" id="A0AAE9XM48"/>
<name>A0AAE9XM48_9ENTE</name>
<evidence type="ECO:0000313" key="3">
    <source>
        <dbReference type="Proteomes" id="UP001179600"/>
    </source>
</evidence>